<dbReference type="Proteomes" id="UP001443914">
    <property type="component" value="Unassembled WGS sequence"/>
</dbReference>
<reference evidence="2" key="1">
    <citation type="submission" date="2024-03" db="EMBL/GenBank/DDBJ databases">
        <title>WGS assembly of Saponaria officinalis var. Norfolk2.</title>
        <authorList>
            <person name="Jenkins J."/>
            <person name="Shu S."/>
            <person name="Grimwood J."/>
            <person name="Barry K."/>
            <person name="Goodstein D."/>
            <person name="Schmutz J."/>
            <person name="Leebens-Mack J."/>
            <person name="Osbourn A."/>
        </authorList>
    </citation>
    <scope>NUCLEOTIDE SEQUENCE [LARGE SCALE GENOMIC DNA]</scope>
    <source>
        <strain evidence="2">JIC</strain>
    </source>
</reference>
<gene>
    <name evidence="2" type="ORF">RND81_01G080100</name>
</gene>
<protein>
    <submittedName>
        <fullName evidence="2">Uncharacterized protein</fullName>
    </submittedName>
</protein>
<dbReference type="AlphaFoldDB" id="A0AAW1N686"/>
<dbReference type="PANTHER" id="PTHR37731">
    <property type="entry name" value="PEPTIDE TRANSPORTER FAMILY PROTEIN"/>
    <property type="match status" value="1"/>
</dbReference>
<dbReference type="PANTHER" id="PTHR37731:SF1">
    <property type="entry name" value="PEPTIDE TRANSPORTER FAMILY PROTEIN"/>
    <property type="match status" value="1"/>
</dbReference>
<proteinExistence type="predicted"/>
<evidence type="ECO:0000313" key="3">
    <source>
        <dbReference type="Proteomes" id="UP001443914"/>
    </source>
</evidence>
<keyword evidence="3" id="KW-1185">Reference proteome</keyword>
<accession>A0AAW1N686</accession>
<evidence type="ECO:0000256" key="1">
    <source>
        <dbReference type="SAM" id="MobiDB-lite"/>
    </source>
</evidence>
<feature type="region of interest" description="Disordered" evidence="1">
    <location>
        <begin position="26"/>
        <end position="72"/>
    </location>
</feature>
<evidence type="ECO:0000313" key="2">
    <source>
        <dbReference type="EMBL" id="KAK9756195.1"/>
    </source>
</evidence>
<organism evidence="2 3">
    <name type="scientific">Saponaria officinalis</name>
    <name type="common">Common soapwort</name>
    <name type="synonym">Lychnis saponaria</name>
    <dbReference type="NCBI Taxonomy" id="3572"/>
    <lineage>
        <taxon>Eukaryota</taxon>
        <taxon>Viridiplantae</taxon>
        <taxon>Streptophyta</taxon>
        <taxon>Embryophyta</taxon>
        <taxon>Tracheophyta</taxon>
        <taxon>Spermatophyta</taxon>
        <taxon>Magnoliopsida</taxon>
        <taxon>eudicotyledons</taxon>
        <taxon>Gunneridae</taxon>
        <taxon>Pentapetalae</taxon>
        <taxon>Caryophyllales</taxon>
        <taxon>Caryophyllaceae</taxon>
        <taxon>Caryophylleae</taxon>
        <taxon>Saponaria</taxon>
    </lineage>
</organism>
<sequence>MAALPADDRDLDDAALWAVIDSAAATAASYSSPTTTSRFRKPLTLTHPNFRSPPSKSPHCFNSPDDFRRPQKIQRSSSPCISELAVHPSPQLAVKELSPYIKENFSPISIAEKKENFTHCLSGRFPTVSLFKDYQDAAMAVLDKSDYTMISGNPFIRKSGWRKIAFYFNVSFEIKDKTIEFDDNRNVQRAEFVVRAYMQGGRFSDGWGSCERREKNFMKPNNDIPTTAETRAKNRACQDLIGIGQYRAGAGHSHFPIPQ</sequence>
<name>A0AAW1N686_SAPOF</name>
<feature type="compositionally biased region" description="Low complexity" evidence="1">
    <location>
        <begin position="26"/>
        <end position="37"/>
    </location>
</feature>
<comment type="caution">
    <text evidence="2">The sequence shown here is derived from an EMBL/GenBank/DDBJ whole genome shotgun (WGS) entry which is preliminary data.</text>
</comment>
<dbReference type="EMBL" id="JBDFQZ010000001">
    <property type="protein sequence ID" value="KAK9756195.1"/>
    <property type="molecule type" value="Genomic_DNA"/>
</dbReference>